<comment type="caution">
    <text evidence="1">The sequence shown here is derived from an EMBL/GenBank/DDBJ whole genome shotgun (WGS) entry which is preliminary data.</text>
</comment>
<sequence>MNHWRVGVVVPERPPGNHLRFPLALGDVYVDQRDRTTFWQLPRRCRQSS</sequence>
<dbReference type="Proteomes" id="UP001518976">
    <property type="component" value="Unassembled WGS sequence"/>
</dbReference>
<keyword evidence="2" id="KW-1185">Reference proteome</keyword>
<reference evidence="1 2" key="1">
    <citation type="submission" date="2021-02" db="EMBL/GenBank/DDBJ databases">
        <title>Streptomyces spirodelae sp. nov., isolated from duckweed.</title>
        <authorList>
            <person name="Saimee Y."/>
            <person name="Duangmal K."/>
        </authorList>
    </citation>
    <scope>NUCLEOTIDE SEQUENCE [LARGE SCALE GENOMIC DNA]</scope>
    <source>
        <strain evidence="1 2">DW4-2</strain>
    </source>
</reference>
<organism evidence="1 2">
    <name type="scientific">Streptomyces spirodelae</name>
    <dbReference type="NCBI Taxonomy" id="2812904"/>
    <lineage>
        <taxon>Bacteria</taxon>
        <taxon>Bacillati</taxon>
        <taxon>Actinomycetota</taxon>
        <taxon>Actinomycetes</taxon>
        <taxon>Kitasatosporales</taxon>
        <taxon>Streptomycetaceae</taxon>
        <taxon>Streptomyces</taxon>
    </lineage>
</organism>
<evidence type="ECO:0000313" key="2">
    <source>
        <dbReference type="Proteomes" id="UP001518976"/>
    </source>
</evidence>
<dbReference type="EMBL" id="JAFFZN010000008">
    <property type="protein sequence ID" value="MBO8186098.1"/>
    <property type="molecule type" value="Genomic_DNA"/>
</dbReference>
<accession>A0ABS3WSI8</accession>
<dbReference type="RefSeq" id="WP_209264885.1">
    <property type="nucleotide sequence ID" value="NZ_JAFFZN010000008.1"/>
</dbReference>
<gene>
    <name evidence="1" type="ORF">JW592_11570</name>
</gene>
<evidence type="ECO:0000313" key="1">
    <source>
        <dbReference type="EMBL" id="MBO8186098.1"/>
    </source>
</evidence>
<protein>
    <submittedName>
        <fullName evidence="1">Uncharacterized protein</fullName>
    </submittedName>
</protein>
<name>A0ABS3WSI8_9ACTN</name>
<proteinExistence type="predicted"/>